<dbReference type="EMBL" id="PVTI01000006">
    <property type="protein sequence ID" value="PRY61316.1"/>
    <property type="molecule type" value="Genomic_DNA"/>
</dbReference>
<feature type="region of interest" description="Disordered" evidence="1">
    <location>
        <begin position="1"/>
        <end position="29"/>
    </location>
</feature>
<evidence type="ECO:0000313" key="3">
    <source>
        <dbReference type="Proteomes" id="UP000237822"/>
    </source>
</evidence>
<dbReference type="RefSeq" id="WP_245889226.1">
    <property type="nucleotide sequence ID" value="NZ_PVTI01000006.1"/>
</dbReference>
<dbReference type="Proteomes" id="UP000237822">
    <property type="component" value="Unassembled WGS sequence"/>
</dbReference>
<sequence>MSFMSEEAKQAQKALQESMDLRDQDHTDA</sequence>
<keyword evidence="3" id="KW-1185">Reference proteome</keyword>
<feature type="compositionally biased region" description="Basic and acidic residues" evidence="1">
    <location>
        <begin position="19"/>
        <end position="29"/>
    </location>
</feature>
<dbReference type="AlphaFoldDB" id="A0A2T0UTR4"/>
<organism evidence="2 3">
    <name type="scientific">Knoellia remsis</name>
    <dbReference type="NCBI Taxonomy" id="407159"/>
    <lineage>
        <taxon>Bacteria</taxon>
        <taxon>Bacillati</taxon>
        <taxon>Actinomycetota</taxon>
        <taxon>Actinomycetes</taxon>
        <taxon>Micrococcales</taxon>
        <taxon>Intrasporangiaceae</taxon>
        <taxon>Knoellia</taxon>
    </lineage>
</organism>
<protein>
    <submittedName>
        <fullName evidence="2">Uncharacterized protein</fullName>
    </submittedName>
</protein>
<evidence type="ECO:0000313" key="2">
    <source>
        <dbReference type="EMBL" id="PRY61316.1"/>
    </source>
</evidence>
<reference evidence="2 3" key="1">
    <citation type="submission" date="2018-03" db="EMBL/GenBank/DDBJ databases">
        <title>Genomic Encyclopedia of Archaeal and Bacterial Type Strains, Phase II (KMG-II): from individual species to whole genera.</title>
        <authorList>
            <person name="Goeker M."/>
        </authorList>
    </citation>
    <scope>NUCLEOTIDE SEQUENCE [LARGE SCALE GENOMIC DNA]</scope>
    <source>
        <strain evidence="2 3">ATCC BAA-1496</strain>
    </source>
</reference>
<evidence type="ECO:0000256" key="1">
    <source>
        <dbReference type="SAM" id="MobiDB-lite"/>
    </source>
</evidence>
<accession>A0A2T0UTR4</accession>
<feature type="compositionally biased region" description="Basic and acidic residues" evidence="1">
    <location>
        <begin position="1"/>
        <end position="10"/>
    </location>
</feature>
<proteinExistence type="predicted"/>
<gene>
    <name evidence="2" type="ORF">BCF74_10664</name>
</gene>
<comment type="caution">
    <text evidence="2">The sequence shown here is derived from an EMBL/GenBank/DDBJ whole genome shotgun (WGS) entry which is preliminary data.</text>
</comment>
<name>A0A2T0UTR4_9MICO</name>